<proteinExistence type="predicted"/>
<evidence type="ECO:0000313" key="1">
    <source>
        <dbReference type="EMBL" id="KAJ7531188.1"/>
    </source>
</evidence>
<evidence type="ECO:0000313" key="2">
    <source>
        <dbReference type="Proteomes" id="UP001162992"/>
    </source>
</evidence>
<protein>
    <submittedName>
        <fullName evidence="1">Uncharacterized protein</fullName>
    </submittedName>
</protein>
<organism evidence="1 2">
    <name type="scientific">Diphasiastrum complanatum</name>
    <name type="common">Issler's clubmoss</name>
    <name type="synonym">Lycopodium complanatum</name>
    <dbReference type="NCBI Taxonomy" id="34168"/>
    <lineage>
        <taxon>Eukaryota</taxon>
        <taxon>Viridiplantae</taxon>
        <taxon>Streptophyta</taxon>
        <taxon>Embryophyta</taxon>
        <taxon>Tracheophyta</taxon>
        <taxon>Lycopodiopsida</taxon>
        <taxon>Lycopodiales</taxon>
        <taxon>Lycopodiaceae</taxon>
        <taxon>Lycopodioideae</taxon>
        <taxon>Diphasiastrum</taxon>
    </lineage>
</organism>
<sequence>MLDSNGDSAKRHSNFRNRPANRRYFRDRLDKPPSNHTNDTVDRLSHAGNGFGEIPSSINHADVISPGNLKESVTCETDGFSSSEAKRLMKDRWVAVINSCNDPSLDESERPVVHSSLEETPSQRPVPALQVSINEALGDTGLTVGRPNAAKTTHLRF</sequence>
<accession>A0ACC2BNC0</accession>
<dbReference type="EMBL" id="CM055105">
    <property type="protein sequence ID" value="KAJ7531188.1"/>
    <property type="molecule type" value="Genomic_DNA"/>
</dbReference>
<name>A0ACC2BNC0_DIPCM</name>
<reference evidence="2" key="1">
    <citation type="journal article" date="2024" name="Proc. Natl. Acad. Sci. U.S.A.">
        <title>Extraordinary preservation of gene collinearity over three hundred million years revealed in homosporous lycophytes.</title>
        <authorList>
            <person name="Li C."/>
            <person name="Wickell D."/>
            <person name="Kuo L.Y."/>
            <person name="Chen X."/>
            <person name="Nie B."/>
            <person name="Liao X."/>
            <person name="Peng D."/>
            <person name="Ji J."/>
            <person name="Jenkins J."/>
            <person name="Williams M."/>
            <person name="Shu S."/>
            <person name="Plott C."/>
            <person name="Barry K."/>
            <person name="Rajasekar S."/>
            <person name="Grimwood J."/>
            <person name="Han X."/>
            <person name="Sun S."/>
            <person name="Hou Z."/>
            <person name="He W."/>
            <person name="Dai G."/>
            <person name="Sun C."/>
            <person name="Schmutz J."/>
            <person name="Leebens-Mack J.H."/>
            <person name="Li F.W."/>
            <person name="Wang L."/>
        </authorList>
    </citation>
    <scope>NUCLEOTIDE SEQUENCE [LARGE SCALE GENOMIC DNA]</scope>
    <source>
        <strain evidence="2">cv. PW_Plant_1</strain>
    </source>
</reference>
<keyword evidence="2" id="KW-1185">Reference proteome</keyword>
<gene>
    <name evidence="1" type="ORF">O6H91_14G035700</name>
</gene>
<comment type="caution">
    <text evidence="1">The sequence shown here is derived from an EMBL/GenBank/DDBJ whole genome shotgun (WGS) entry which is preliminary data.</text>
</comment>
<dbReference type="Proteomes" id="UP001162992">
    <property type="component" value="Chromosome 14"/>
</dbReference>